<comment type="cofactor">
    <cofactor evidence="6">
        <name>Mg(2+)</name>
        <dbReference type="ChEBI" id="CHEBI:18420"/>
    </cofactor>
    <cofactor evidence="6">
        <name>Mn(2+)</name>
        <dbReference type="ChEBI" id="CHEBI:29035"/>
    </cofactor>
</comment>
<proteinExistence type="inferred from homology"/>
<name>A0ABW1WZ19_9ACTN</name>
<dbReference type="InterPro" id="IPR004433">
    <property type="entry name" value="MenaQ_synth_MenD"/>
</dbReference>
<dbReference type="Gene3D" id="3.40.50.1220">
    <property type="entry name" value="TPP-binding domain"/>
    <property type="match status" value="1"/>
</dbReference>
<evidence type="ECO:0000256" key="2">
    <source>
        <dbReference type="ARBA" id="ARBA00022723"/>
    </source>
</evidence>
<comment type="similarity">
    <text evidence="6">Belongs to the TPP enzyme family. MenD subfamily.</text>
</comment>
<dbReference type="CDD" id="cd07037">
    <property type="entry name" value="TPP_PYR_MenD"/>
    <property type="match status" value="1"/>
</dbReference>
<accession>A0ABW1WZ19</accession>
<dbReference type="InterPro" id="IPR029061">
    <property type="entry name" value="THDP-binding"/>
</dbReference>
<gene>
    <name evidence="6 9" type="primary">menD</name>
    <name evidence="9" type="ORF">ACFP57_04760</name>
</gene>
<dbReference type="CDD" id="cd02009">
    <property type="entry name" value="TPP_SHCHC_synthase"/>
    <property type="match status" value="1"/>
</dbReference>
<dbReference type="NCBIfam" id="TIGR00173">
    <property type="entry name" value="menD"/>
    <property type="match status" value="1"/>
</dbReference>
<evidence type="ECO:0000313" key="10">
    <source>
        <dbReference type="Proteomes" id="UP001596266"/>
    </source>
</evidence>
<sequence length="540" mass="56834">MSSWLLAQVVVEQLLEAGVRDVVLSPGSRSAALAIALRRADERGELRLHVRIDERSAGFIALGIAKVDGRPVAIATTSGTAVGNLMPAVMEANHAGVPLVVLSADRPVSMINSGANQTTDQAGLFGAQVRAAARLASSNGEPDGWRFQLRRALALAAGTRTRNPGPVQVNLAFDVPLLPTDEKPSPAQPLAVTPAVSGTSRLELPVGARTVVLAGDAPVALGRRARVLAQAANLPLLAEPSSNARSGDRAIATYRLLLDKADLGGRIERVIVFGRPTLSRPVSRLLARRDVEVVLVADQATWVDPGFSARAVVDAVDLAPGDPHWTNQWLTGDQTLQIKIEMARREIDEGGRLDGGRLAELVVDRVGDGALVLGSSNPIRDADLAAIGDGAPRVYANRGLAGIDGTISTAIGVHLGLGEPVTALMGDLTFLHDVGGLWLGRLERPPLVRIVVASDAGGSIFHTLEQGGPEHADDFERVFGTPHDVDPAQVAVAYGWQVASVTDTSELASRLLVPVQGPEALVVPISRDDRRAWAERLASL</sequence>
<dbReference type="Proteomes" id="UP001596266">
    <property type="component" value="Unassembled WGS sequence"/>
</dbReference>
<dbReference type="EMBL" id="JBHSUA010000009">
    <property type="protein sequence ID" value="MFC6396301.1"/>
    <property type="molecule type" value="Genomic_DNA"/>
</dbReference>
<dbReference type="InterPro" id="IPR012001">
    <property type="entry name" value="Thiamin_PyroP_enz_TPP-bd_dom"/>
</dbReference>
<dbReference type="Pfam" id="PF02776">
    <property type="entry name" value="TPP_enzyme_N"/>
    <property type="match status" value="1"/>
</dbReference>
<evidence type="ECO:0000313" key="9">
    <source>
        <dbReference type="EMBL" id="MFC6396301.1"/>
    </source>
</evidence>
<keyword evidence="4 6" id="KW-0786">Thiamine pyrophosphate</keyword>
<evidence type="ECO:0000256" key="1">
    <source>
        <dbReference type="ARBA" id="ARBA00022679"/>
    </source>
</evidence>
<comment type="pathway">
    <text evidence="6">Quinol/quinone metabolism; menaquinone biosynthesis.</text>
</comment>
<dbReference type="GO" id="GO:0070204">
    <property type="term" value="F:2-succinyl-5-enolpyruvyl-6-hydroxy-3-cyclohexene-1-carboxylic-acid synthase activity"/>
    <property type="evidence" value="ECO:0007669"/>
    <property type="project" value="UniProtKB-EC"/>
</dbReference>
<comment type="caution">
    <text evidence="9">The sequence shown here is derived from an EMBL/GenBank/DDBJ whole genome shotgun (WGS) entry which is preliminary data.</text>
</comment>
<evidence type="ECO:0000256" key="4">
    <source>
        <dbReference type="ARBA" id="ARBA00023052"/>
    </source>
</evidence>
<keyword evidence="3 6" id="KW-0460">Magnesium</keyword>
<evidence type="ECO:0000256" key="6">
    <source>
        <dbReference type="HAMAP-Rule" id="MF_01659"/>
    </source>
</evidence>
<dbReference type="SUPFAM" id="SSF52518">
    <property type="entry name" value="Thiamin diphosphate-binding fold (THDP-binding)"/>
    <property type="match status" value="2"/>
</dbReference>
<comment type="subunit">
    <text evidence="6">Homodimer.</text>
</comment>
<dbReference type="PIRSF" id="PIRSF004983">
    <property type="entry name" value="MenD"/>
    <property type="match status" value="1"/>
</dbReference>
<keyword evidence="6" id="KW-0474">Menaquinone biosynthesis</keyword>
<reference evidence="10" key="1">
    <citation type="journal article" date="2019" name="Int. J. Syst. Evol. Microbiol.">
        <title>The Global Catalogue of Microorganisms (GCM) 10K type strain sequencing project: providing services to taxonomists for standard genome sequencing and annotation.</title>
        <authorList>
            <consortium name="The Broad Institute Genomics Platform"/>
            <consortium name="The Broad Institute Genome Sequencing Center for Infectious Disease"/>
            <person name="Wu L."/>
            <person name="Ma J."/>
        </authorList>
    </citation>
    <scope>NUCLEOTIDE SEQUENCE [LARGE SCALE GENOMIC DNA]</scope>
    <source>
        <strain evidence="10">CGMCC 1.15277</strain>
    </source>
</reference>
<dbReference type="PANTHER" id="PTHR42916:SF1">
    <property type="entry name" value="PROTEIN PHYLLO, CHLOROPLASTIC"/>
    <property type="match status" value="1"/>
</dbReference>
<dbReference type="RefSeq" id="WP_343885063.1">
    <property type="nucleotide sequence ID" value="NZ_BAAAKI010000004.1"/>
</dbReference>
<keyword evidence="1 6" id="KW-0808">Transferase</keyword>
<keyword evidence="10" id="KW-1185">Reference proteome</keyword>
<feature type="domain" description="Thiamine pyrophosphate enzyme TPP-binding" evidence="7">
    <location>
        <begin position="393"/>
        <end position="510"/>
    </location>
</feature>
<dbReference type="InterPro" id="IPR011766">
    <property type="entry name" value="TPP_enzyme_TPP-bd"/>
</dbReference>
<evidence type="ECO:0000259" key="7">
    <source>
        <dbReference type="Pfam" id="PF02775"/>
    </source>
</evidence>
<dbReference type="HAMAP" id="MF_01659">
    <property type="entry name" value="MenD"/>
    <property type="match status" value="1"/>
</dbReference>
<keyword evidence="5 6" id="KW-0464">Manganese</keyword>
<feature type="domain" description="Thiamine pyrophosphate enzyme N-terminal TPP-binding" evidence="8">
    <location>
        <begin position="6"/>
        <end position="123"/>
    </location>
</feature>
<keyword evidence="2 6" id="KW-0479">Metal-binding</keyword>
<evidence type="ECO:0000259" key="8">
    <source>
        <dbReference type="Pfam" id="PF02776"/>
    </source>
</evidence>
<dbReference type="PANTHER" id="PTHR42916">
    <property type="entry name" value="2-SUCCINYL-5-ENOLPYRUVYL-6-HYDROXY-3-CYCLOHEXENE-1-CARBOXYLATE SYNTHASE"/>
    <property type="match status" value="1"/>
</dbReference>
<evidence type="ECO:0000256" key="3">
    <source>
        <dbReference type="ARBA" id="ARBA00022842"/>
    </source>
</evidence>
<dbReference type="EC" id="2.2.1.9" evidence="6"/>
<comment type="function">
    <text evidence="6">Catalyzes the thiamine diphosphate-dependent decarboxylation of 2-oxoglutarate and the subsequent addition of the resulting succinic semialdehyde-thiamine pyrophosphate anion to isochorismate to yield 2-succinyl-5-enolpyruvyl-6-hydroxy-3-cyclohexene-1-carboxylate (SEPHCHC).</text>
</comment>
<dbReference type="Gene3D" id="3.40.50.970">
    <property type="match status" value="2"/>
</dbReference>
<comment type="cofactor">
    <cofactor evidence="6">
        <name>thiamine diphosphate</name>
        <dbReference type="ChEBI" id="CHEBI:58937"/>
    </cofactor>
    <text evidence="6">Binds 1 thiamine pyrophosphate per subunit.</text>
</comment>
<comment type="catalytic activity">
    <reaction evidence="6">
        <text>isochorismate + 2-oxoglutarate + H(+) = 5-enolpyruvoyl-6-hydroxy-2-succinyl-cyclohex-3-ene-1-carboxylate + CO2</text>
        <dbReference type="Rhea" id="RHEA:25593"/>
        <dbReference type="ChEBI" id="CHEBI:15378"/>
        <dbReference type="ChEBI" id="CHEBI:16526"/>
        <dbReference type="ChEBI" id="CHEBI:16810"/>
        <dbReference type="ChEBI" id="CHEBI:29780"/>
        <dbReference type="ChEBI" id="CHEBI:58818"/>
        <dbReference type="EC" id="2.2.1.9"/>
    </reaction>
</comment>
<protein>
    <recommendedName>
        <fullName evidence="6">2-succinyl-5-enolpyruvyl-6-hydroxy-3-cyclohexene-1-carboxylate synthase</fullName>
        <shortName evidence="6">SEPHCHC synthase</shortName>
        <ecNumber evidence="6">2.2.1.9</ecNumber>
    </recommendedName>
    <alternativeName>
        <fullName evidence="6">Menaquinone biosynthesis protein MenD</fullName>
    </alternativeName>
</protein>
<evidence type="ECO:0000256" key="5">
    <source>
        <dbReference type="ARBA" id="ARBA00023211"/>
    </source>
</evidence>
<comment type="pathway">
    <text evidence="6">Quinol/quinone metabolism; 1,4-dihydroxy-2-naphthoate biosynthesis; 1,4-dihydroxy-2-naphthoate from chorismate: step 2/7.</text>
</comment>
<organism evidence="9 10">
    <name type="scientific">Luteococcus sanguinis</name>
    <dbReference type="NCBI Taxonomy" id="174038"/>
    <lineage>
        <taxon>Bacteria</taxon>
        <taxon>Bacillati</taxon>
        <taxon>Actinomycetota</taxon>
        <taxon>Actinomycetes</taxon>
        <taxon>Propionibacteriales</taxon>
        <taxon>Propionibacteriaceae</taxon>
        <taxon>Luteococcus</taxon>
    </lineage>
</organism>
<dbReference type="Pfam" id="PF02775">
    <property type="entry name" value="TPP_enzyme_C"/>
    <property type="match status" value="1"/>
</dbReference>